<dbReference type="EMBL" id="LZZM01000191">
    <property type="protein sequence ID" value="OOM74962.1"/>
    <property type="molecule type" value="Genomic_DNA"/>
</dbReference>
<dbReference type="Proteomes" id="UP000190890">
    <property type="component" value="Unassembled WGS sequence"/>
</dbReference>
<name>A0A1S8TBC0_9CLOT</name>
<dbReference type="AlphaFoldDB" id="A0A1S8TBC0"/>
<organism evidence="1 2">
    <name type="scientific">Clostridium puniceum</name>
    <dbReference type="NCBI Taxonomy" id="29367"/>
    <lineage>
        <taxon>Bacteria</taxon>
        <taxon>Bacillati</taxon>
        <taxon>Bacillota</taxon>
        <taxon>Clostridia</taxon>
        <taxon>Eubacteriales</taxon>
        <taxon>Clostridiaceae</taxon>
        <taxon>Clostridium</taxon>
    </lineage>
</organism>
<sequence length="54" mass="6201">MFFCVIAKENPLFLMLNNIRNGKAVLRIIANQNISNNKVESKNEQEKCGEISEF</sequence>
<evidence type="ECO:0000313" key="1">
    <source>
        <dbReference type="EMBL" id="OOM74962.1"/>
    </source>
</evidence>
<proteinExistence type="predicted"/>
<reference evidence="1 2" key="1">
    <citation type="submission" date="2016-05" db="EMBL/GenBank/DDBJ databases">
        <title>Microbial solvent formation.</title>
        <authorList>
            <person name="Poehlein A."/>
            <person name="Montoya Solano J.D."/>
            <person name="Flitsch S."/>
            <person name="Krabben P."/>
            <person name="Duerre P."/>
            <person name="Daniel R."/>
        </authorList>
    </citation>
    <scope>NUCLEOTIDE SEQUENCE [LARGE SCALE GENOMIC DNA]</scope>
    <source>
        <strain evidence="1 2">DSM 2619</strain>
    </source>
</reference>
<gene>
    <name evidence="1" type="ORF">CLPUN_35910</name>
</gene>
<protein>
    <submittedName>
        <fullName evidence="1">Uncharacterized protein</fullName>
    </submittedName>
</protein>
<evidence type="ECO:0000313" key="2">
    <source>
        <dbReference type="Proteomes" id="UP000190890"/>
    </source>
</evidence>
<keyword evidence="2" id="KW-1185">Reference proteome</keyword>
<dbReference type="STRING" id="29367.CLPUN_35910"/>
<accession>A0A1S8TBC0</accession>
<comment type="caution">
    <text evidence="1">The sequence shown here is derived from an EMBL/GenBank/DDBJ whole genome shotgun (WGS) entry which is preliminary data.</text>
</comment>